<reference evidence="2 3" key="1">
    <citation type="submission" date="2024-06" db="EMBL/GenBank/DDBJ databases">
        <title>The Natural Products Discovery Center: Release of the First 8490 Sequenced Strains for Exploring Actinobacteria Biosynthetic Diversity.</title>
        <authorList>
            <person name="Kalkreuter E."/>
            <person name="Kautsar S.A."/>
            <person name="Yang D."/>
            <person name="Bader C.D."/>
            <person name="Teijaro C.N."/>
            <person name="Fluegel L."/>
            <person name="Davis C.M."/>
            <person name="Simpson J.R."/>
            <person name="Lauterbach L."/>
            <person name="Steele A.D."/>
            <person name="Gui C."/>
            <person name="Meng S."/>
            <person name="Li G."/>
            <person name="Viehrig K."/>
            <person name="Ye F."/>
            <person name="Su P."/>
            <person name="Kiefer A.F."/>
            <person name="Nichols A."/>
            <person name="Cepeda A.J."/>
            <person name="Yan W."/>
            <person name="Fan B."/>
            <person name="Jiang Y."/>
            <person name="Adhikari A."/>
            <person name="Zheng C.-J."/>
            <person name="Schuster L."/>
            <person name="Cowan T.M."/>
            <person name="Smanski M.J."/>
            <person name="Chevrette M.G."/>
            <person name="De Carvalho L.P.S."/>
            <person name="Shen B."/>
        </authorList>
    </citation>
    <scope>NUCLEOTIDE SEQUENCE [LARGE SCALE GENOMIC DNA]</scope>
    <source>
        <strain evidence="2 3">NPDC000837</strain>
    </source>
</reference>
<dbReference type="EMBL" id="JBEPBX010000012">
    <property type="protein sequence ID" value="MER6614847.1"/>
    <property type="molecule type" value="Genomic_DNA"/>
</dbReference>
<dbReference type="Pfam" id="PF13471">
    <property type="entry name" value="Transglut_core3"/>
    <property type="match status" value="1"/>
</dbReference>
<name>A0ABV1UW09_9ACTN</name>
<gene>
    <name evidence="2" type="ORF">ABT276_16030</name>
</gene>
<dbReference type="InterPro" id="IPR032708">
    <property type="entry name" value="McjB_C"/>
</dbReference>
<evidence type="ECO:0000313" key="3">
    <source>
        <dbReference type="Proteomes" id="UP001445472"/>
    </source>
</evidence>
<protein>
    <submittedName>
        <fullName evidence="2">Lasso peptide biosynthesis B2 protein</fullName>
    </submittedName>
</protein>
<comment type="caution">
    <text evidence="2">The sequence shown here is derived from an EMBL/GenBank/DDBJ whole genome shotgun (WGS) entry which is preliminary data.</text>
</comment>
<sequence length="148" mass="15911">MSITVALDSDRARRPLRLRLLTRMAICAARLLVLLRPHLLTRVLSRLSRNAAAADSAQANAARDSVLAASLSLNGLRSCLPRSVSIALLCRLQGVWPTWCVGVRAAPPFAAHAWVEVDGELIGERGRSDSLARLITVAPTKGPTAKRS</sequence>
<dbReference type="Proteomes" id="UP001445472">
    <property type="component" value="Unassembled WGS sequence"/>
</dbReference>
<keyword evidence="3" id="KW-1185">Reference proteome</keyword>
<accession>A0ABV1UW09</accession>
<dbReference type="NCBIfam" id="NF033537">
    <property type="entry name" value="lasso_biosyn_B2"/>
    <property type="match status" value="1"/>
</dbReference>
<organism evidence="2 3">
    <name type="scientific">Streptomyces xantholiticus</name>
    <dbReference type="NCBI Taxonomy" id="68285"/>
    <lineage>
        <taxon>Bacteria</taxon>
        <taxon>Bacillati</taxon>
        <taxon>Actinomycetota</taxon>
        <taxon>Actinomycetes</taxon>
        <taxon>Kitasatosporales</taxon>
        <taxon>Streptomycetaceae</taxon>
        <taxon>Streptomyces</taxon>
    </lineage>
</organism>
<proteinExistence type="predicted"/>
<evidence type="ECO:0000313" key="2">
    <source>
        <dbReference type="EMBL" id="MER6614847.1"/>
    </source>
</evidence>
<dbReference type="RefSeq" id="WP_351976554.1">
    <property type="nucleotide sequence ID" value="NZ_JBEPBX010000012.1"/>
</dbReference>
<feature type="domain" description="Microcin J25-processing protein McjB C-terminal" evidence="1">
    <location>
        <begin position="28"/>
        <end position="134"/>
    </location>
</feature>
<dbReference type="InterPro" id="IPR053521">
    <property type="entry name" value="McjB-like"/>
</dbReference>
<evidence type="ECO:0000259" key="1">
    <source>
        <dbReference type="Pfam" id="PF13471"/>
    </source>
</evidence>